<dbReference type="RefSeq" id="WP_209457716.1">
    <property type="nucleotide sequence ID" value="NZ_BAAACS010000005.1"/>
</dbReference>
<dbReference type="EMBL" id="JAGGJX010000008">
    <property type="protein sequence ID" value="MBP1856406.1"/>
    <property type="molecule type" value="Genomic_DNA"/>
</dbReference>
<feature type="transmembrane region" description="Helical" evidence="6">
    <location>
        <begin position="75"/>
        <end position="93"/>
    </location>
</feature>
<proteinExistence type="predicted"/>
<evidence type="ECO:0000313" key="7">
    <source>
        <dbReference type="EMBL" id="MBP1856406.1"/>
    </source>
</evidence>
<feature type="transmembrane region" description="Helical" evidence="6">
    <location>
        <begin position="379"/>
        <end position="398"/>
    </location>
</feature>
<gene>
    <name evidence="7" type="ORF">J2Z43_002858</name>
</gene>
<evidence type="ECO:0000256" key="5">
    <source>
        <dbReference type="ARBA" id="ARBA00023136"/>
    </source>
</evidence>
<feature type="transmembrane region" description="Helical" evidence="6">
    <location>
        <begin position="138"/>
        <end position="153"/>
    </location>
</feature>
<accession>A0ABS4EEN2</accession>
<reference evidence="7 8" key="1">
    <citation type="submission" date="2021-03" db="EMBL/GenBank/DDBJ databases">
        <title>Genomic Encyclopedia of Type Strains, Phase IV (KMG-IV): sequencing the most valuable type-strain genomes for metagenomic binning, comparative biology and taxonomic classification.</title>
        <authorList>
            <person name="Goeker M."/>
        </authorList>
    </citation>
    <scope>NUCLEOTIDE SEQUENCE [LARGE SCALE GENOMIC DNA]</scope>
    <source>
        <strain evidence="7 8">DSM 1289</strain>
    </source>
</reference>
<evidence type="ECO:0000256" key="4">
    <source>
        <dbReference type="ARBA" id="ARBA00022989"/>
    </source>
</evidence>
<dbReference type="PANTHER" id="PTHR43652:SF6">
    <property type="entry name" value="ARGININE REPRESSOR"/>
    <property type="match status" value="1"/>
</dbReference>
<sequence>MGTVSLREKEHRKKLSLTSFSILYILQILLVLSSLLFAGSPIAEEIMMSKDSIAQVIPAKFSVFYMATFNGFKNAMDIAIFIFMLSGFINVVNETEALSSSLNSSLNKLKGRELYLLPILIIFFAIGGTTFGFGEETIPLYGILTAALLAAGFDTMVVLGVVLLGSGVGIVGSTINPFSTGVAMDSLKGIGIDTNAGIIFGLGGIVLLFATIITIIYVMGYAKKVKSNMKFSILSESEYSHMNENIKKDNKEIKSLTKSQKITMYIFGFSFLVMFISLIPWQKFNINIFDNWSNILTGEPWGQWYFGDLSMWFLSIAILIGIICKLGEEKLIEAFMQGAKDVIPVVMIIVVSRGTSVLMSDTNLDMFILDRASHLLQGVSPVIFVLGSYIIFFFLSILIPSSSGLAYVSMPIMGGLGHNVGISPELMVIIYVSAHGIAHLTCPTSGVLMASIEINKISYGTWLKFVKKPVMLLISVSLIILLSANFIL</sequence>
<feature type="transmembrane region" description="Helical" evidence="6">
    <location>
        <begin position="301"/>
        <end position="322"/>
    </location>
</feature>
<protein>
    <submittedName>
        <fullName evidence="7">Ion transporter superfamily protein YfcC</fullName>
    </submittedName>
</protein>
<keyword evidence="5 6" id="KW-0472">Membrane</keyword>
<evidence type="ECO:0000256" key="2">
    <source>
        <dbReference type="ARBA" id="ARBA00022475"/>
    </source>
</evidence>
<feature type="transmembrane region" description="Helical" evidence="6">
    <location>
        <begin position="21"/>
        <end position="43"/>
    </location>
</feature>
<feature type="transmembrane region" description="Helical" evidence="6">
    <location>
        <begin position="114"/>
        <end position="132"/>
    </location>
</feature>
<evidence type="ECO:0000256" key="3">
    <source>
        <dbReference type="ARBA" id="ARBA00022692"/>
    </source>
</evidence>
<feature type="transmembrane region" description="Helical" evidence="6">
    <location>
        <begin position="158"/>
        <end position="178"/>
    </location>
</feature>
<organism evidence="7 8">
    <name type="scientific">Metaclostridioides mangenotii</name>
    <dbReference type="NCBI Taxonomy" id="1540"/>
    <lineage>
        <taxon>Bacteria</taxon>
        <taxon>Bacillati</taxon>
        <taxon>Bacillota</taxon>
        <taxon>Clostridia</taxon>
        <taxon>Peptostreptococcales</taxon>
        <taxon>Peptostreptococcaceae</taxon>
        <taxon>Metaclostridioides</taxon>
    </lineage>
</organism>
<dbReference type="Proteomes" id="UP000767291">
    <property type="component" value="Unassembled WGS sequence"/>
</dbReference>
<evidence type="ECO:0000256" key="6">
    <source>
        <dbReference type="SAM" id="Phobius"/>
    </source>
</evidence>
<keyword evidence="3 6" id="KW-0812">Transmembrane</keyword>
<feature type="transmembrane region" description="Helical" evidence="6">
    <location>
        <begin position="428"/>
        <end position="450"/>
    </location>
</feature>
<keyword evidence="2" id="KW-1003">Cell membrane</keyword>
<evidence type="ECO:0000256" key="1">
    <source>
        <dbReference type="ARBA" id="ARBA00004651"/>
    </source>
</evidence>
<dbReference type="PANTHER" id="PTHR43652">
    <property type="entry name" value="BASIC AMINO ACID ANTIPORTER YFCC-RELATED"/>
    <property type="match status" value="1"/>
</dbReference>
<dbReference type="InterPro" id="IPR018385">
    <property type="entry name" value="C4_dicarb_anaerob_car-like"/>
</dbReference>
<keyword evidence="8" id="KW-1185">Reference proteome</keyword>
<comment type="subcellular location">
    <subcellularLocation>
        <location evidence="1">Cell membrane</location>
        <topology evidence="1">Multi-pass membrane protein</topology>
    </subcellularLocation>
</comment>
<dbReference type="Pfam" id="PF03606">
    <property type="entry name" value="DcuC"/>
    <property type="match status" value="1"/>
</dbReference>
<dbReference type="InterPro" id="IPR051679">
    <property type="entry name" value="DASS-Related_Transporters"/>
</dbReference>
<feature type="transmembrane region" description="Helical" evidence="6">
    <location>
        <begin position="405"/>
        <end position="422"/>
    </location>
</feature>
<name>A0ABS4EEN2_9FIRM</name>
<feature type="transmembrane region" description="Helical" evidence="6">
    <location>
        <begin position="262"/>
        <end position="281"/>
    </location>
</feature>
<keyword evidence="4 6" id="KW-1133">Transmembrane helix</keyword>
<feature type="transmembrane region" description="Helical" evidence="6">
    <location>
        <begin position="342"/>
        <end position="359"/>
    </location>
</feature>
<comment type="caution">
    <text evidence="7">The sequence shown here is derived from an EMBL/GenBank/DDBJ whole genome shotgun (WGS) entry which is preliminary data.</text>
</comment>
<evidence type="ECO:0000313" key="8">
    <source>
        <dbReference type="Proteomes" id="UP000767291"/>
    </source>
</evidence>
<feature type="transmembrane region" description="Helical" evidence="6">
    <location>
        <begin position="470"/>
        <end position="487"/>
    </location>
</feature>
<feature type="transmembrane region" description="Helical" evidence="6">
    <location>
        <begin position="198"/>
        <end position="222"/>
    </location>
</feature>